<dbReference type="InterPro" id="IPR053842">
    <property type="entry name" value="NikA-like"/>
</dbReference>
<feature type="region of interest" description="Disordered" evidence="1">
    <location>
        <begin position="1"/>
        <end position="29"/>
    </location>
</feature>
<feature type="compositionally biased region" description="Polar residues" evidence="1">
    <location>
        <begin position="1"/>
        <end position="12"/>
    </location>
</feature>
<name>A0A1J5PSA5_9ZZZZ</name>
<organism evidence="2">
    <name type="scientific">mine drainage metagenome</name>
    <dbReference type="NCBI Taxonomy" id="410659"/>
    <lineage>
        <taxon>unclassified sequences</taxon>
        <taxon>metagenomes</taxon>
        <taxon>ecological metagenomes</taxon>
    </lineage>
</organism>
<protein>
    <submittedName>
        <fullName evidence="2">Bacterial mobilization protein (MobC)</fullName>
    </submittedName>
</protein>
<dbReference type="EMBL" id="MLJW01002529">
    <property type="protein sequence ID" value="OIQ74377.1"/>
    <property type="molecule type" value="Genomic_DNA"/>
</dbReference>
<evidence type="ECO:0000256" key="1">
    <source>
        <dbReference type="SAM" id="MobiDB-lite"/>
    </source>
</evidence>
<accession>A0A1J5PSA5</accession>
<proteinExistence type="predicted"/>
<gene>
    <name evidence="2" type="ORF">GALL_439690</name>
</gene>
<dbReference type="AlphaFoldDB" id="A0A1J5PSA5"/>
<comment type="caution">
    <text evidence="2">The sequence shown here is derived from an EMBL/GenBank/DDBJ whole genome shotgun (WGS) entry which is preliminary data.</text>
</comment>
<sequence>MDNTMQTQPHQTQLKRNRGGRPKLPPENRRNIRLQMFFSQSETETLVQQSALAGLQVPDFVRHATLGRELVTVPEVNRQKYGELAMLASNLNQIARQLNSGEHVSDHEIFGTVAQTLAAVQALRAELLGGGR</sequence>
<reference evidence="2" key="1">
    <citation type="submission" date="2016-10" db="EMBL/GenBank/DDBJ databases">
        <title>Sequence of Gallionella enrichment culture.</title>
        <authorList>
            <person name="Poehlein A."/>
            <person name="Muehling M."/>
            <person name="Daniel R."/>
        </authorList>
    </citation>
    <scope>NUCLEOTIDE SEQUENCE</scope>
</reference>
<dbReference type="Pfam" id="PF21983">
    <property type="entry name" value="NikA-like"/>
    <property type="match status" value="1"/>
</dbReference>
<evidence type="ECO:0000313" key="2">
    <source>
        <dbReference type="EMBL" id="OIQ74377.1"/>
    </source>
</evidence>